<organism evidence="3 4">
    <name type="scientific">Aliiruegeria haliotis</name>
    <dbReference type="NCBI Taxonomy" id="1280846"/>
    <lineage>
        <taxon>Bacteria</taxon>
        <taxon>Pseudomonadati</taxon>
        <taxon>Pseudomonadota</taxon>
        <taxon>Alphaproteobacteria</taxon>
        <taxon>Rhodobacterales</taxon>
        <taxon>Roseobacteraceae</taxon>
        <taxon>Aliiruegeria</taxon>
    </lineage>
</organism>
<dbReference type="PROSITE" id="PS00934">
    <property type="entry name" value="GLYOXALASE_I_1"/>
    <property type="match status" value="1"/>
</dbReference>
<dbReference type="SUPFAM" id="SSF54593">
    <property type="entry name" value="Glyoxalase/Bleomycin resistance protein/Dihydroxybiphenyl dioxygenase"/>
    <property type="match status" value="1"/>
</dbReference>
<name>A0A2T0RZP5_9RHOB</name>
<dbReference type="Proteomes" id="UP000239480">
    <property type="component" value="Unassembled WGS sequence"/>
</dbReference>
<dbReference type="GO" id="GO:0046872">
    <property type="term" value="F:metal ion binding"/>
    <property type="evidence" value="ECO:0007669"/>
    <property type="project" value="UniProtKB-KW"/>
</dbReference>
<evidence type="ECO:0000256" key="1">
    <source>
        <dbReference type="ARBA" id="ARBA00022723"/>
    </source>
</evidence>
<evidence type="ECO:0000313" key="3">
    <source>
        <dbReference type="EMBL" id="PRY26620.1"/>
    </source>
</evidence>
<dbReference type="PANTHER" id="PTHR10374">
    <property type="entry name" value="LACTOYLGLUTATHIONE LYASE GLYOXALASE I"/>
    <property type="match status" value="1"/>
</dbReference>
<dbReference type="InterPro" id="IPR018146">
    <property type="entry name" value="Glyoxalase_1_CS"/>
</dbReference>
<protein>
    <submittedName>
        <fullName evidence="3">Lactoylglutathione lyase</fullName>
    </submittedName>
</protein>
<dbReference type="Gene3D" id="3.10.180.10">
    <property type="entry name" value="2,3-Dihydroxybiphenyl 1,2-Dioxygenase, domain 1"/>
    <property type="match status" value="1"/>
</dbReference>
<keyword evidence="3" id="KW-0456">Lyase</keyword>
<accession>A0A2T0RZP5</accession>
<gene>
    <name evidence="3" type="ORF">CLV78_101720</name>
</gene>
<dbReference type="InterPro" id="IPR037523">
    <property type="entry name" value="VOC_core"/>
</dbReference>
<feature type="domain" description="VOC" evidence="2">
    <location>
        <begin position="62"/>
        <end position="185"/>
    </location>
</feature>
<dbReference type="PANTHER" id="PTHR10374:SF30">
    <property type="entry name" value="LACTOYLGLUTATHIONE LYASE"/>
    <property type="match status" value="1"/>
</dbReference>
<evidence type="ECO:0000313" key="4">
    <source>
        <dbReference type="Proteomes" id="UP000239480"/>
    </source>
</evidence>
<dbReference type="InterPro" id="IPR029068">
    <property type="entry name" value="Glyas_Bleomycin-R_OHBP_Dase"/>
</dbReference>
<reference evidence="3 4" key="1">
    <citation type="submission" date="2018-03" db="EMBL/GenBank/DDBJ databases">
        <title>Genomic Encyclopedia of Archaeal and Bacterial Type Strains, Phase II (KMG-II): from individual species to whole genera.</title>
        <authorList>
            <person name="Goeker M."/>
        </authorList>
    </citation>
    <scope>NUCLEOTIDE SEQUENCE [LARGE SCALE GENOMIC DNA]</scope>
    <source>
        <strain evidence="3 4">DSM 29328</strain>
    </source>
</reference>
<proteinExistence type="predicted"/>
<evidence type="ECO:0000259" key="2">
    <source>
        <dbReference type="PROSITE" id="PS51819"/>
    </source>
</evidence>
<dbReference type="InterPro" id="IPR004360">
    <property type="entry name" value="Glyas_Fos-R_dOase_dom"/>
</dbReference>
<dbReference type="PROSITE" id="PS51819">
    <property type="entry name" value="VOC"/>
    <property type="match status" value="1"/>
</dbReference>
<dbReference type="AlphaFoldDB" id="A0A2T0RZP5"/>
<keyword evidence="4" id="KW-1185">Reference proteome</keyword>
<dbReference type="EMBL" id="PVTD01000001">
    <property type="protein sequence ID" value="PRY26620.1"/>
    <property type="molecule type" value="Genomic_DNA"/>
</dbReference>
<dbReference type="Pfam" id="PF00903">
    <property type="entry name" value="Glyoxalase"/>
    <property type="match status" value="1"/>
</dbReference>
<dbReference type="GO" id="GO:0004462">
    <property type="term" value="F:lactoylglutathione lyase activity"/>
    <property type="evidence" value="ECO:0007669"/>
    <property type="project" value="InterPro"/>
</dbReference>
<comment type="caution">
    <text evidence="3">The sequence shown here is derived from an EMBL/GenBank/DDBJ whole genome shotgun (WGS) entry which is preliminary data.</text>
</comment>
<sequence>MGTGGLVPPVFFSGILNAGRIVNPRTRDGLKFGHHAFRLGLTALRRYSTVDRSQISEVRMAKAIHTMIRVLDETRSVAFYREALGLDVVDRFDFDSFTLIYLRNAECGFELELTVNKGREAPYELGDGYGHLAVSVDDLEGEHARLSAAGLAPRDIVTFERDGKVMAQFFFLTDPDGYQIEVLKRLGRFN</sequence>
<keyword evidence="1" id="KW-0479">Metal-binding</keyword>